<dbReference type="Pfam" id="PF05512">
    <property type="entry name" value="AWPM-19"/>
    <property type="match status" value="1"/>
</dbReference>
<dbReference type="EMBL" id="OZ019911">
    <property type="protein sequence ID" value="CAK9212951.1"/>
    <property type="molecule type" value="Genomic_DNA"/>
</dbReference>
<dbReference type="InterPro" id="IPR008390">
    <property type="entry name" value="AWPM-19"/>
</dbReference>
<evidence type="ECO:0000313" key="3">
    <source>
        <dbReference type="EMBL" id="CAK9212951.1"/>
    </source>
</evidence>
<keyword evidence="2" id="KW-0472">Membrane</keyword>
<feature type="transmembrane region" description="Helical" evidence="2">
    <location>
        <begin position="85"/>
        <end position="104"/>
    </location>
</feature>
<gene>
    <name evidence="3" type="ORF">CSSPTR1EN2_LOCUS11493</name>
</gene>
<sequence>MAMEVGRGLTLPLLVLNFCLYLIAACLAGWALNKNIDSSIGSSYYVGNGATNFFLILVLIACMAGLASCFAGIHHLRVWRSESLAGAGTAALIAWLLTLLAFGLACKEIHLDHPRSVRLRVLEAFTIILAFTQLLYLLSLHAGLLGDKYGPPSSSASTGTAGQFLEKPPHGTPAAAAV</sequence>
<reference evidence="3" key="1">
    <citation type="submission" date="2024-02" db="EMBL/GenBank/DDBJ databases">
        <authorList>
            <consortium name="ELIXIR-Norway"/>
            <consortium name="Elixir Norway"/>
        </authorList>
    </citation>
    <scope>NUCLEOTIDE SEQUENCE</scope>
</reference>
<dbReference type="PANTHER" id="PTHR33294">
    <property type="entry name" value="AWPM-19-LIKE FAMILY PROTEIN"/>
    <property type="match status" value="1"/>
</dbReference>
<dbReference type="Proteomes" id="UP001497512">
    <property type="component" value="Chromosome 19"/>
</dbReference>
<protein>
    <recommendedName>
        <fullName evidence="5">AWPM-19-like protein</fullName>
    </recommendedName>
</protein>
<keyword evidence="2" id="KW-1133">Transmembrane helix</keyword>
<feature type="transmembrane region" description="Helical" evidence="2">
    <location>
        <begin position="52"/>
        <end position="73"/>
    </location>
</feature>
<organism evidence="3 4">
    <name type="scientific">Sphagnum troendelagicum</name>
    <dbReference type="NCBI Taxonomy" id="128251"/>
    <lineage>
        <taxon>Eukaryota</taxon>
        <taxon>Viridiplantae</taxon>
        <taxon>Streptophyta</taxon>
        <taxon>Embryophyta</taxon>
        <taxon>Bryophyta</taxon>
        <taxon>Sphagnophytina</taxon>
        <taxon>Sphagnopsida</taxon>
        <taxon>Sphagnales</taxon>
        <taxon>Sphagnaceae</taxon>
        <taxon>Sphagnum</taxon>
    </lineage>
</organism>
<feature type="transmembrane region" description="Helical" evidence="2">
    <location>
        <begin position="124"/>
        <end position="145"/>
    </location>
</feature>
<evidence type="ECO:0000256" key="1">
    <source>
        <dbReference type="SAM" id="MobiDB-lite"/>
    </source>
</evidence>
<keyword evidence="2" id="KW-0812">Transmembrane</keyword>
<feature type="region of interest" description="Disordered" evidence="1">
    <location>
        <begin position="156"/>
        <end position="178"/>
    </location>
</feature>
<evidence type="ECO:0000256" key="2">
    <source>
        <dbReference type="SAM" id="Phobius"/>
    </source>
</evidence>
<dbReference type="PROSITE" id="PS51257">
    <property type="entry name" value="PROKAR_LIPOPROTEIN"/>
    <property type="match status" value="1"/>
</dbReference>
<keyword evidence="4" id="KW-1185">Reference proteome</keyword>
<proteinExistence type="predicted"/>
<name>A0ABP0U5A4_9BRYO</name>
<feature type="transmembrane region" description="Helical" evidence="2">
    <location>
        <begin position="12"/>
        <end position="32"/>
    </location>
</feature>
<evidence type="ECO:0000313" key="4">
    <source>
        <dbReference type="Proteomes" id="UP001497512"/>
    </source>
</evidence>
<dbReference type="PANTHER" id="PTHR33294:SF5">
    <property type="entry name" value="AWPM-19-LIKE FAMILY PROTEIN"/>
    <property type="match status" value="1"/>
</dbReference>
<accession>A0ABP0U5A4</accession>
<evidence type="ECO:0008006" key="5">
    <source>
        <dbReference type="Google" id="ProtNLM"/>
    </source>
</evidence>